<proteinExistence type="predicted"/>
<protein>
    <recommendedName>
        <fullName evidence="3">DNA-binding protein</fullName>
    </recommendedName>
</protein>
<dbReference type="RefSeq" id="WP_188737784.1">
    <property type="nucleotide sequence ID" value="NZ_BMLW01000018.1"/>
</dbReference>
<evidence type="ECO:0000313" key="2">
    <source>
        <dbReference type="Proteomes" id="UP000641206"/>
    </source>
</evidence>
<organism evidence="1 2">
    <name type="scientific">Oceanobacillus neutriphilus</name>
    <dbReference type="NCBI Taxonomy" id="531815"/>
    <lineage>
        <taxon>Bacteria</taxon>
        <taxon>Bacillati</taxon>
        <taxon>Bacillota</taxon>
        <taxon>Bacilli</taxon>
        <taxon>Bacillales</taxon>
        <taxon>Bacillaceae</taxon>
        <taxon>Oceanobacillus</taxon>
    </lineage>
</organism>
<gene>
    <name evidence="1" type="ORF">GCM10011346_47260</name>
</gene>
<sequence>MNHRALILHILRNVKNGSYLNRTTIEIAMEHEENVKILNAFRDIDRNGLLNYKTVAEGNKEIIGITAAGERFLRENI</sequence>
<dbReference type="EMBL" id="BMLW01000018">
    <property type="protein sequence ID" value="GGP16207.1"/>
    <property type="molecule type" value="Genomic_DNA"/>
</dbReference>
<keyword evidence="2" id="KW-1185">Reference proteome</keyword>
<reference evidence="2" key="1">
    <citation type="journal article" date="2019" name="Int. J. Syst. Evol. Microbiol.">
        <title>The Global Catalogue of Microorganisms (GCM) 10K type strain sequencing project: providing services to taxonomists for standard genome sequencing and annotation.</title>
        <authorList>
            <consortium name="The Broad Institute Genomics Platform"/>
            <consortium name="The Broad Institute Genome Sequencing Center for Infectious Disease"/>
            <person name="Wu L."/>
            <person name="Ma J."/>
        </authorList>
    </citation>
    <scope>NUCLEOTIDE SEQUENCE [LARGE SCALE GENOMIC DNA]</scope>
    <source>
        <strain evidence="2">CGMCC 1.7693</strain>
    </source>
</reference>
<accession>A0ABQ2P222</accession>
<evidence type="ECO:0000313" key="1">
    <source>
        <dbReference type="EMBL" id="GGP16207.1"/>
    </source>
</evidence>
<evidence type="ECO:0008006" key="3">
    <source>
        <dbReference type="Google" id="ProtNLM"/>
    </source>
</evidence>
<dbReference type="Proteomes" id="UP000641206">
    <property type="component" value="Unassembled WGS sequence"/>
</dbReference>
<comment type="caution">
    <text evidence="1">The sequence shown here is derived from an EMBL/GenBank/DDBJ whole genome shotgun (WGS) entry which is preliminary data.</text>
</comment>
<name>A0ABQ2P222_9BACI</name>